<evidence type="ECO:0000256" key="2">
    <source>
        <dbReference type="ARBA" id="ARBA00023125"/>
    </source>
</evidence>
<reference evidence="5 6" key="1">
    <citation type="submission" date="2016-11" db="EMBL/GenBank/DDBJ databases">
        <authorList>
            <person name="Jaros S."/>
            <person name="Januszkiewicz K."/>
            <person name="Wedrychowicz H."/>
        </authorList>
    </citation>
    <scope>NUCLEOTIDE SEQUENCE [LARGE SCALE GENOMIC DNA]</scope>
    <source>
        <strain evidence="5 6">DSM 14809</strain>
    </source>
</reference>
<dbReference type="PROSITE" id="PS01124">
    <property type="entry name" value="HTH_ARAC_FAMILY_2"/>
    <property type="match status" value="1"/>
</dbReference>
<keyword evidence="1" id="KW-0805">Transcription regulation</keyword>
<keyword evidence="2 5" id="KW-0238">DNA-binding</keyword>
<dbReference type="GO" id="GO:0043565">
    <property type="term" value="F:sequence-specific DNA binding"/>
    <property type="evidence" value="ECO:0007669"/>
    <property type="project" value="InterPro"/>
</dbReference>
<feature type="domain" description="HTH araC/xylS-type" evidence="4">
    <location>
        <begin position="207"/>
        <end position="305"/>
    </location>
</feature>
<evidence type="ECO:0000256" key="3">
    <source>
        <dbReference type="ARBA" id="ARBA00023163"/>
    </source>
</evidence>
<sequence length="319" mass="36989">MNTLSKSDFISEHFHFNKPLSLNDSLPSCLDINNFFENQQPYENDVLPYISYGGVLHFDRNIDADIQTGDYYMCGYISEGRIQIETEAESYIGETHLVFICYKDSIYNIKSFSKDTTIHTYFVSGLAVDSYMQSLMKNPENIHSFHKDFDMHSFIINSLSKIDYLLTEETRMGLFRQSLLFQYVFVRLLNVQDTTITGVHNASNHVTRLKKILDTRYQEAHTLDSLQEELGLNKYRLCRDFSNTYNIAPLKYLNTVRMSKAKELLLDTENTIVEIGNAVGIPNTTHFINQFKKETGDTPLKYRQHHIQLGDSIPDSFLF</sequence>
<evidence type="ECO:0000259" key="4">
    <source>
        <dbReference type="PROSITE" id="PS01124"/>
    </source>
</evidence>
<keyword evidence="3" id="KW-0804">Transcription</keyword>
<dbReference type="PANTHER" id="PTHR43280:SF28">
    <property type="entry name" value="HTH-TYPE TRANSCRIPTIONAL ACTIVATOR RHAS"/>
    <property type="match status" value="1"/>
</dbReference>
<keyword evidence="6" id="KW-1185">Reference proteome</keyword>
<evidence type="ECO:0000313" key="6">
    <source>
        <dbReference type="Proteomes" id="UP000184185"/>
    </source>
</evidence>
<dbReference type="OrthoDB" id="9772063at2"/>
<dbReference type="PROSITE" id="PS00041">
    <property type="entry name" value="HTH_ARAC_FAMILY_1"/>
    <property type="match status" value="1"/>
</dbReference>
<dbReference type="InterPro" id="IPR018060">
    <property type="entry name" value="HTH_AraC"/>
</dbReference>
<dbReference type="InterPro" id="IPR018062">
    <property type="entry name" value="HTH_AraC-typ_CS"/>
</dbReference>
<dbReference type="GO" id="GO:0003700">
    <property type="term" value="F:DNA-binding transcription factor activity"/>
    <property type="evidence" value="ECO:0007669"/>
    <property type="project" value="InterPro"/>
</dbReference>
<dbReference type="PANTHER" id="PTHR43280">
    <property type="entry name" value="ARAC-FAMILY TRANSCRIPTIONAL REGULATOR"/>
    <property type="match status" value="1"/>
</dbReference>
<dbReference type="Pfam" id="PF12833">
    <property type="entry name" value="HTH_18"/>
    <property type="match status" value="1"/>
</dbReference>
<dbReference type="Proteomes" id="UP000184185">
    <property type="component" value="Unassembled WGS sequence"/>
</dbReference>
<dbReference type="Gene3D" id="1.10.10.60">
    <property type="entry name" value="Homeodomain-like"/>
    <property type="match status" value="1"/>
</dbReference>
<name>A0A1M6A316_PSEXY</name>
<dbReference type="STRING" id="185007.SAMN02910350_00482"/>
<dbReference type="InterPro" id="IPR009057">
    <property type="entry name" value="Homeodomain-like_sf"/>
</dbReference>
<evidence type="ECO:0000256" key="1">
    <source>
        <dbReference type="ARBA" id="ARBA00023015"/>
    </source>
</evidence>
<dbReference type="RefSeq" id="WP_072910907.1">
    <property type="nucleotide sequence ID" value="NZ_FQYQ01000001.1"/>
</dbReference>
<proteinExistence type="predicted"/>
<protein>
    <submittedName>
        <fullName evidence="5">AraC-type DNA-binding protein</fullName>
    </submittedName>
</protein>
<gene>
    <name evidence="5" type="ORF">SAMN02745725_00078</name>
</gene>
<evidence type="ECO:0000313" key="5">
    <source>
        <dbReference type="EMBL" id="SHI30866.1"/>
    </source>
</evidence>
<dbReference type="EMBL" id="FQYQ01000001">
    <property type="protein sequence ID" value="SHI30866.1"/>
    <property type="molecule type" value="Genomic_DNA"/>
</dbReference>
<accession>A0A1M6A316</accession>
<organism evidence="5 6">
    <name type="scientific">Pseudobutyrivibrio xylanivorans DSM 14809</name>
    <dbReference type="NCBI Taxonomy" id="1123012"/>
    <lineage>
        <taxon>Bacteria</taxon>
        <taxon>Bacillati</taxon>
        <taxon>Bacillota</taxon>
        <taxon>Clostridia</taxon>
        <taxon>Lachnospirales</taxon>
        <taxon>Lachnospiraceae</taxon>
        <taxon>Pseudobutyrivibrio</taxon>
    </lineage>
</organism>
<dbReference type="SUPFAM" id="SSF46689">
    <property type="entry name" value="Homeodomain-like"/>
    <property type="match status" value="1"/>
</dbReference>
<dbReference type="SMART" id="SM00342">
    <property type="entry name" value="HTH_ARAC"/>
    <property type="match status" value="1"/>
</dbReference>
<dbReference type="AlphaFoldDB" id="A0A1M6A316"/>